<keyword evidence="4" id="KW-0539">Nucleus</keyword>
<dbReference type="PROSITE" id="PS50888">
    <property type="entry name" value="BHLH"/>
    <property type="match status" value="1"/>
</dbReference>
<keyword evidence="3" id="KW-0804">Transcription</keyword>
<organism evidence="7 8">
    <name type="scientific">Coffea arabica</name>
    <name type="common">Arabian coffee</name>
    <dbReference type="NCBI Taxonomy" id="13443"/>
    <lineage>
        <taxon>Eukaryota</taxon>
        <taxon>Viridiplantae</taxon>
        <taxon>Streptophyta</taxon>
        <taxon>Embryophyta</taxon>
        <taxon>Tracheophyta</taxon>
        <taxon>Spermatophyta</taxon>
        <taxon>Magnoliopsida</taxon>
        <taxon>eudicotyledons</taxon>
        <taxon>Gunneridae</taxon>
        <taxon>Pentapetalae</taxon>
        <taxon>asterids</taxon>
        <taxon>lamiids</taxon>
        <taxon>Gentianales</taxon>
        <taxon>Rubiaceae</taxon>
        <taxon>Ixoroideae</taxon>
        <taxon>Gardenieae complex</taxon>
        <taxon>Bertiereae - Coffeeae clade</taxon>
        <taxon>Coffeeae</taxon>
        <taxon>Coffea</taxon>
    </lineage>
</organism>
<evidence type="ECO:0000256" key="1">
    <source>
        <dbReference type="ARBA" id="ARBA00004123"/>
    </source>
</evidence>
<dbReference type="InterPro" id="IPR011598">
    <property type="entry name" value="bHLH_dom"/>
</dbReference>
<evidence type="ECO:0000256" key="4">
    <source>
        <dbReference type="ARBA" id="ARBA00023242"/>
    </source>
</evidence>
<name>A0ABM4X1X2_COFAR</name>
<reference evidence="8" key="1">
    <citation type="submission" date="2025-08" db="UniProtKB">
        <authorList>
            <consortium name="RefSeq"/>
        </authorList>
    </citation>
    <scope>IDENTIFICATION</scope>
    <source>
        <tissue evidence="8">Leaves</tissue>
    </source>
</reference>
<keyword evidence="2" id="KW-0805">Transcription regulation</keyword>
<dbReference type="InterPro" id="IPR045239">
    <property type="entry name" value="bHLH95_bHLH"/>
</dbReference>
<dbReference type="PANTHER" id="PTHR46665">
    <property type="entry name" value="TRANSCRIPTION FACTOR BHLH041-RELATED-RELATED"/>
    <property type="match status" value="1"/>
</dbReference>
<evidence type="ECO:0000259" key="6">
    <source>
        <dbReference type="PROSITE" id="PS50888"/>
    </source>
</evidence>
<accession>A0ABM4X1X2</accession>
<protein>
    <submittedName>
        <fullName evidence="8">Transcription factor bHLH92-like isoform X1</fullName>
    </submittedName>
</protein>
<dbReference type="CDD" id="cd11393">
    <property type="entry name" value="bHLH_AtbHLH_like"/>
    <property type="match status" value="1"/>
</dbReference>
<gene>
    <name evidence="8" type="primary">LOC140037552</name>
</gene>
<feature type="coiled-coil region" evidence="5">
    <location>
        <begin position="85"/>
        <end position="161"/>
    </location>
</feature>
<comment type="subcellular location">
    <subcellularLocation>
        <location evidence="1">Nucleus</location>
    </subcellularLocation>
</comment>
<evidence type="ECO:0000313" key="8">
    <source>
        <dbReference type="RefSeq" id="XP_071938028.1"/>
    </source>
</evidence>
<dbReference type="RefSeq" id="XP_071938028.1">
    <property type="nucleotide sequence ID" value="XM_072081927.1"/>
</dbReference>
<feature type="domain" description="BHLH" evidence="6">
    <location>
        <begin position="88"/>
        <end position="137"/>
    </location>
</feature>
<dbReference type="PANTHER" id="PTHR46665:SF6">
    <property type="entry name" value="TRANSCRIPTION FACTOR BHLH92"/>
    <property type="match status" value="1"/>
</dbReference>
<sequence>MEEYFFQHYSQGDEVLWFDGEVLPLPAVDGQYHGSSFVKYSNHPLQGFGSNGTVNHGRNGRNANKRMIELLKKRWKPPTIGAVEAERERNRKHVINERMRREKQKKSFVELHKMLPYGTKGDKNSIVRMAAERIQELQRCNEELKRRKFELELALAAAIHDDEENLEVAKIKLRVVHPSSGIDSMLDVLKCLKNTGTKTKAIQSTFSSQEFSAVLEIEAKKWKRQFTKPYLKLRRNLDVLSCLIERNLKKISIADADGSPWNIQEKPNTRDQA</sequence>
<dbReference type="SMART" id="SM00353">
    <property type="entry name" value="HLH"/>
    <property type="match status" value="1"/>
</dbReference>
<dbReference type="GeneID" id="140037552"/>
<proteinExistence type="predicted"/>
<dbReference type="Gene3D" id="4.10.280.10">
    <property type="entry name" value="Helix-loop-helix DNA-binding domain"/>
    <property type="match status" value="1"/>
</dbReference>
<dbReference type="Pfam" id="PF00010">
    <property type="entry name" value="HLH"/>
    <property type="match status" value="1"/>
</dbReference>
<evidence type="ECO:0000313" key="7">
    <source>
        <dbReference type="Proteomes" id="UP001652660"/>
    </source>
</evidence>
<dbReference type="InterPro" id="IPR044658">
    <property type="entry name" value="bHLH92/bHLH041-like"/>
</dbReference>
<dbReference type="Proteomes" id="UP001652660">
    <property type="component" value="Chromosome 3c"/>
</dbReference>
<evidence type="ECO:0000256" key="2">
    <source>
        <dbReference type="ARBA" id="ARBA00023015"/>
    </source>
</evidence>
<keyword evidence="5" id="KW-0175">Coiled coil</keyword>
<dbReference type="SUPFAM" id="SSF47459">
    <property type="entry name" value="HLH, helix-loop-helix DNA-binding domain"/>
    <property type="match status" value="1"/>
</dbReference>
<keyword evidence="7" id="KW-1185">Reference proteome</keyword>
<evidence type="ECO:0000256" key="3">
    <source>
        <dbReference type="ARBA" id="ARBA00023163"/>
    </source>
</evidence>
<evidence type="ECO:0000256" key="5">
    <source>
        <dbReference type="SAM" id="Coils"/>
    </source>
</evidence>
<dbReference type="InterPro" id="IPR036638">
    <property type="entry name" value="HLH_DNA-bd_sf"/>
</dbReference>